<organism evidence="1 2">
    <name type="scientific">candidate division Kazan bacterium RIFCSPLOWO2_01_FULL_45_19</name>
    <dbReference type="NCBI Taxonomy" id="1798538"/>
    <lineage>
        <taxon>Bacteria</taxon>
        <taxon>Bacteria division Kazan-3B-28</taxon>
    </lineage>
</organism>
<accession>A0A1F4NR74</accession>
<sequence>MDSSSQCIKKQNNVYFTLKELDTDTKRAIIKSDYDYRYYLVEYNSGCYSSSFRRYLNRQIVVNLGTDFYVDFWDKIVLQDDNETCEIIDVDSADFSTTLVEDEDTNSGVIFTLPVKQPISGPYQYLWKAQNGTISVDRTAHEITASRADTIAMSVTLVNRSGREIKGLSSLPAVAGKINYGGWGLGTSKPIDNKPTWLDASSFVINGNRFVYYNGPDIPDGGEFTLTWNIKISSTAARGTYKMYLNCVKEWENWTQQVSRDGILLPSPDIFWRVYVN</sequence>
<name>A0A1F4NR74_UNCK3</name>
<evidence type="ECO:0000313" key="2">
    <source>
        <dbReference type="Proteomes" id="UP000178085"/>
    </source>
</evidence>
<dbReference type="EMBL" id="METD01000001">
    <property type="protein sequence ID" value="OGB73748.1"/>
    <property type="molecule type" value="Genomic_DNA"/>
</dbReference>
<dbReference type="Proteomes" id="UP000178085">
    <property type="component" value="Unassembled WGS sequence"/>
</dbReference>
<reference evidence="1 2" key="1">
    <citation type="journal article" date="2016" name="Nat. Commun.">
        <title>Thousands of microbial genomes shed light on interconnected biogeochemical processes in an aquifer system.</title>
        <authorList>
            <person name="Anantharaman K."/>
            <person name="Brown C.T."/>
            <person name="Hug L.A."/>
            <person name="Sharon I."/>
            <person name="Castelle C.J."/>
            <person name="Probst A.J."/>
            <person name="Thomas B.C."/>
            <person name="Singh A."/>
            <person name="Wilkins M.J."/>
            <person name="Karaoz U."/>
            <person name="Brodie E.L."/>
            <person name="Williams K.H."/>
            <person name="Hubbard S.S."/>
            <person name="Banfield J.F."/>
        </authorList>
    </citation>
    <scope>NUCLEOTIDE SEQUENCE [LARGE SCALE GENOMIC DNA]</scope>
</reference>
<proteinExistence type="predicted"/>
<gene>
    <name evidence="1" type="ORF">A3K51_02865</name>
</gene>
<comment type="caution">
    <text evidence="1">The sequence shown here is derived from an EMBL/GenBank/DDBJ whole genome shotgun (WGS) entry which is preliminary data.</text>
</comment>
<protein>
    <submittedName>
        <fullName evidence="1">Uncharacterized protein</fullName>
    </submittedName>
</protein>
<dbReference type="AlphaFoldDB" id="A0A1F4NR74"/>
<evidence type="ECO:0000313" key="1">
    <source>
        <dbReference type="EMBL" id="OGB73748.1"/>
    </source>
</evidence>